<reference evidence="7 8" key="1">
    <citation type="journal article" date="2023" name="bioRxiv">
        <title>Genome report: Whole genome sequence and annotation of Penstemon davidsonii.</title>
        <authorList>
            <person name="Ostevik K.L."/>
            <person name="Alabady M."/>
            <person name="Zhang M."/>
            <person name="Rausher M.D."/>
        </authorList>
    </citation>
    <scope>NUCLEOTIDE SEQUENCE [LARGE SCALE GENOMIC DNA]</scope>
    <source>
        <strain evidence="7">DNT005</strain>
        <tissue evidence="7">Whole leaf</tissue>
    </source>
</reference>
<dbReference type="SUPFAM" id="SSF52540">
    <property type="entry name" value="P-loop containing nucleoside triphosphate hydrolases"/>
    <property type="match status" value="1"/>
</dbReference>
<dbReference type="PRINTS" id="PR00364">
    <property type="entry name" value="DISEASERSIST"/>
</dbReference>
<comment type="caution">
    <text evidence="7">The sequence shown here is derived from an EMBL/GenBank/DDBJ whole genome shotgun (WGS) entry which is preliminary data.</text>
</comment>
<dbReference type="Gene3D" id="1.10.8.430">
    <property type="entry name" value="Helical domain of apoptotic protease-activating factors"/>
    <property type="match status" value="1"/>
</dbReference>
<organism evidence="7 8">
    <name type="scientific">Penstemon davidsonii</name>
    <dbReference type="NCBI Taxonomy" id="160366"/>
    <lineage>
        <taxon>Eukaryota</taxon>
        <taxon>Viridiplantae</taxon>
        <taxon>Streptophyta</taxon>
        <taxon>Embryophyta</taxon>
        <taxon>Tracheophyta</taxon>
        <taxon>Spermatophyta</taxon>
        <taxon>Magnoliopsida</taxon>
        <taxon>eudicotyledons</taxon>
        <taxon>Gunneridae</taxon>
        <taxon>Pentapetalae</taxon>
        <taxon>asterids</taxon>
        <taxon>lamiids</taxon>
        <taxon>Lamiales</taxon>
        <taxon>Plantaginaceae</taxon>
        <taxon>Cheloneae</taxon>
        <taxon>Penstemon</taxon>
    </lineage>
</organism>
<name>A0ABR0CX27_9LAMI</name>
<dbReference type="InterPro" id="IPR027417">
    <property type="entry name" value="P-loop_NTPase"/>
</dbReference>
<accession>A0ABR0CX27</accession>
<dbReference type="PANTHER" id="PTHR36766:SF52">
    <property type="entry name" value="LATE BLIGHT RESISTANCE PROTEIN HOMOLOG R1B-8"/>
    <property type="match status" value="1"/>
</dbReference>
<dbReference type="Gene3D" id="3.40.50.300">
    <property type="entry name" value="P-loop containing nucleotide triphosphate hydrolases"/>
    <property type="match status" value="1"/>
</dbReference>
<dbReference type="Pfam" id="PF00931">
    <property type="entry name" value="NB-ARC"/>
    <property type="match status" value="1"/>
</dbReference>
<evidence type="ECO:0000313" key="8">
    <source>
        <dbReference type="Proteomes" id="UP001291926"/>
    </source>
</evidence>
<gene>
    <name evidence="7" type="ORF">RD792_011926</name>
</gene>
<proteinExistence type="predicted"/>
<evidence type="ECO:0000256" key="3">
    <source>
        <dbReference type="ARBA" id="ARBA00022821"/>
    </source>
</evidence>
<dbReference type="PANTHER" id="PTHR36766">
    <property type="entry name" value="PLANT BROAD-SPECTRUM MILDEW RESISTANCE PROTEIN RPW8"/>
    <property type="match status" value="1"/>
</dbReference>
<evidence type="ECO:0000259" key="6">
    <source>
        <dbReference type="Pfam" id="PF23559"/>
    </source>
</evidence>
<evidence type="ECO:0000313" key="7">
    <source>
        <dbReference type="EMBL" id="KAK4481056.1"/>
    </source>
</evidence>
<keyword evidence="3" id="KW-0611">Plant defense</keyword>
<feature type="domain" description="Disease resistance protein winged helix" evidence="6">
    <location>
        <begin position="196"/>
        <end position="248"/>
    </location>
</feature>
<protein>
    <recommendedName>
        <fullName evidence="9">NB-ARC domain-containing protein</fullName>
    </recommendedName>
</protein>
<dbReference type="EMBL" id="JAYDYQ010002685">
    <property type="protein sequence ID" value="KAK4481056.1"/>
    <property type="molecule type" value="Genomic_DNA"/>
</dbReference>
<evidence type="ECO:0000256" key="4">
    <source>
        <dbReference type="ARBA" id="ARBA00022840"/>
    </source>
</evidence>
<sequence length="295" mass="33531">MGMGGSGKTTLARTLYNDSLTKHFDTCAWITVSREYNIRVTLLTLLECLRKLTDKMHHESDDKLGEYVHKTLKGRRYLIVIDDMWDTWAWDLMRRFFPDDRNGSRIMLTTRELNVATYAASSLSNTHKMNPLDDDSSWELLVEKGFREVVCPNDMEGIGREIAKKLGGLQLAISVMGGLLSAFARTVEFWDLVEKNGFVKPLANNSSLEDAAKLYLKSLVDRNLLLVRRQESNGKVKTFSIHDLLRKLCQKESCEDKLLWSKKFDGENITEGVETMRRVSAHPSSLLCGSVLSSD</sequence>
<keyword evidence="2" id="KW-0547">Nucleotide-binding</keyword>
<feature type="domain" description="NB-ARC" evidence="5">
    <location>
        <begin position="1"/>
        <end position="148"/>
    </location>
</feature>
<evidence type="ECO:0008006" key="9">
    <source>
        <dbReference type="Google" id="ProtNLM"/>
    </source>
</evidence>
<keyword evidence="1" id="KW-0433">Leucine-rich repeat</keyword>
<evidence type="ECO:0000259" key="5">
    <source>
        <dbReference type="Pfam" id="PF00931"/>
    </source>
</evidence>
<evidence type="ECO:0000256" key="2">
    <source>
        <dbReference type="ARBA" id="ARBA00022741"/>
    </source>
</evidence>
<dbReference type="InterPro" id="IPR002182">
    <property type="entry name" value="NB-ARC"/>
</dbReference>
<dbReference type="Pfam" id="PF23559">
    <property type="entry name" value="WHD_DRP"/>
    <property type="match status" value="1"/>
</dbReference>
<dbReference type="InterPro" id="IPR058922">
    <property type="entry name" value="WHD_DRP"/>
</dbReference>
<evidence type="ECO:0000256" key="1">
    <source>
        <dbReference type="ARBA" id="ARBA00022614"/>
    </source>
</evidence>
<dbReference type="Proteomes" id="UP001291926">
    <property type="component" value="Unassembled WGS sequence"/>
</dbReference>
<dbReference type="InterPro" id="IPR042197">
    <property type="entry name" value="Apaf_helical"/>
</dbReference>
<keyword evidence="8" id="KW-1185">Reference proteome</keyword>
<keyword evidence="4" id="KW-0067">ATP-binding</keyword>